<feature type="region of interest" description="Disordered" evidence="1">
    <location>
        <begin position="171"/>
        <end position="190"/>
    </location>
</feature>
<evidence type="ECO:0000313" key="2">
    <source>
        <dbReference type="EMBL" id="ESK88064.1"/>
    </source>
</evidence>
<comment type="caution">
    <text evidence="2">The sequence shown here is derived from an EMBL/GenBank/DDBJ whole genome shotgun (WGS) entry which is preliminary data.</text>
</comment>
<dbReference type="EMBL" id="AWSO01000708">
    <property type="protein sequence ID" value="ESK88064.1"/>
    <property type="molecule type" value="Genomic_DNA"/>
</dbReference>
<sequence>MMATSLPPASNFSLSITMPTVLPGCKELLSLGQLPRPTSVYSHTTHHRHAHTSNSESQNRRLSLVEDFSQSYTDLGRRCTRHKPYPTRDDFGGGRGQRSRKRKDTFDREEQRKAKLENDPWSDKTRLTPKSVFCLGCKRVIRLDRRNDYYPGLWLKHRELCQGIARAKREANERQKQKEKERISQSKPSIDDEEAAKILVEMMIKNRCFLNDSPRSPSLSL</sequence>
<dbReference type="Proteomes" id="UP000017559">
    <property type="component" value="Unassembled WGS sequence"/>
</dbReference>
<dbReference type="HOGENOM" id="CLU_1250964_0_0_1"/>
<evidence type="ECO:0000256" key="1">
    <source>
        <dbReference type="SAM" id="MobiDB-lite"/>
    </source>
</evidence>
<dbReference type="OrthoDB" id="2855464at2759"/>
<accession>V2Y8R9</accession>
<feature type="region of interest" description="Disordered" evidence="1">
    <location>
        <begin position="39"/>
        <end position="61"/>
    </location>
</feature>
<dbReference type="AlphaFoldDB" id="V2Y8R9"/>
<reference evidence="2 3" key="1">
    <citation type="journal article" date="2014" name="BMC Genomics">
        <title>Genome and secretome analysis of the hemibiotrophic fungal pathogen, Moniliophthora roreri, which causes frosty pod rot disease of cacao: mechanisms of the biotrophic and necrotrophic phases.</title>
        <authorList>
            <person name="Meinhardt L.W."/>
            <person name="Costa G.G.L."/>
            <person name="Thomazella D.P.T."/>
            <person name="Teixeira P.J.P.L."/>
            <person name="Carazzolle M.F."/>
            <person name="Schuster S.C."/>
            <person name="Carlson J.E."/>
            <person name="Guiltinan M.J."/>
            <person name="Mieczkowski P."/>
            <person name="Farmer A."/>
            <person name="Ramaraj T."/>
            <person name="Crozier J."/>
            <person name="Davis R.E."/>
            <person name="Shao J."/>
            <person name="Melnick R.L."/>
            <person name="Pereira G.A.G."/>
            <person name="Bailey B.A."/>
        </authorList>
    </citation>
    <scope>NUCLEOTIDE SEQUENCE [LARGE SCALE GENOMIC DNA]</scope>
    <source>
        <strain evidence="2 3">MCA 2997</strain>
    </source>
</reference>
<keyword evidence="3" id="KW-1185">Reference proteome</keyword>
<evidence type="ECO:0000313" key="3">
    <source>
        <dbReference type="Proteomes" id="UP000017559"/>
    </source>
</evidence>
<proteinExistence type="predicted"/>
<name>V2Y8R9_MONRO</name>
<feature type="compositionally biased region" description="Basic and acidic residues" evidence="1">
    <location>
        <begin position="171"/>
        <end position="184"/>
    </location>
</feature>
<feature type="compositionally biased region" description="Basic and acidic residues" evidence="1">
    <location>
        <begin position="104"/>
        <end position="122"/>
    </location>
</feature>
<protein>
    <submittedName>
        <fullName evidence="2">Uncharacterized protein</fullName>
    </submittedName>
</protein>
<dbReference type="KEGG" id="mrr:Moror_10763"/>
<gene>
    <name evidence="2" type="ORF">Moror_10763</name>
</gene>
<organism evidence="2 3">
    <name type="scientific">Moniliophthora roreri (strain MCA 2997)</name>
    <name type="common">Cocoa frosty pod rot fungus</name>
    <name type="synonym">Crinipellis roreri</name>
    <dbReference type="NCBI Taxonomy" id="1381753"/>
    <lineage>
        <taxon>Eukaryota</taxon>
        <taxon>Fungi</taxon>
        <taxon>Dikarya</taxon>
        <taxon>Basidiomycota</taxon>
        <taxon>Agaricomycotina</taxon>
        <taxon>Agaricomycetes</taxon>
        <taxon>Agaricomycetidae</taxon>
        <taxon>Agaricales</taxon>
        <taxon>Marasmiineae</taxon>
        <taxon>Marasmiaceae</taxon>
        <taxon>Moniliophthora</taxon>
    </lineage>
</organism>
<feature type="region of interest" description="Disordered" evidence="1">
    <location>
        <begin position="76"/>
        <end position="122"/>
    </location>
</feature>